<feature type="chain" id="PRO_5047336416" evidence="2">
    <location>
        <begin position="20"/>
        <end position="282"/>
    </location>
</feature>
<reference evidence="4 5" key="1">
    <citation type="submission" date="2023-07" db="EMBL/GenBank/DDBJ databases">
        <title>Sorghum-associated microbial communities from plants grown in Nebraska, USA.</title>
        <authorList>
            <person name="Schachtman D."/>
        </authorList>
    </citation>
    <scope>NUCLEOTIDE SEQUENCE [LARGE SCALE GENOMIC DNA]</scope>
    <source>
        <strain evidence="4 5">3262</strain>
    </source>
</reference>
<dbReference type="InterPro" id="IPR050300">
    <property type="entry name" value="GDXG_lipolytic_enzyme"/>
</dbReference>
<feature type="domain" description="BD-FAE-like" evidence="3">
    <location>
        <begin position="56"/>
        <end position="232"/>
    </location>
</feature>
<keyword evidence="2" id="KW-0732">Signal</keyword>
<dbReference type="PANTHER" id="PTHR48081:SF6">
    <property type="entry name" value="PEPTIDASE S9 PROLYL OLIGOPEPTIDASE CATALYTIC DOMAIN-CONTAINING PROTEIN"/>
    <property type="match status" value="1"/>
</dbReference>
<dbReference type="InterPro" id="IPR029058">
    <property type="entry name" value="AB_hydrolase_fold"/>
</dbReference>
<evidence type="ECO:0000259" key="3">
    <source>
        <dbReference type="Pfam" id="PF20434"/>
    </source>
</evidence>
<comment type="caution">
    <text evidence="4">The sequence shown here is derived from an EMBL/GenBank/DDBJ whole genome shotgun (WGS) entry which is preliminary data.</text>
</comment>
<evidence type="ECO:0000256" key="2">
    <source>
        <dbReference type="SAM" id="SignalP"/>
    </source>
</evidence>
<proteinExistence type="predicted"/>
<feature type="signal peptide" evidence="2">
    <location>
        <begin position="1"/>
        <end position="19"/>
    </location>
</feature>
<dbReference type="EMBL" id="JAVDUU010000001">
    <property type="protein sequence ID" value="MDR6941362.1"/>
    <property type="molecule type" value="Genomic_DNA"/>
</dbReference>
<evidence type="ECO:0000256" key="1">
    <source>
        <dbReference type="ARBA" id="ARBA00022801"/>
    </source>
</evidence>
<keyword evidence="5" id="KW-1185">Reference proteome</keyword>
<name>A0ABU1T7I2_9SPHI</name>
<evidence type="ECO:0000313" key="4">
    <source>
        <dbReference type="EMBL" id="MDR6941362.1"/>
    </source>
</evidence>
<sequence length="282" mass="31338">MRGLMICALWLIVLGSASAQERIPLYRGTVFPFIQKDTVMPTLTVFRPDGKGNGIGIIVCPGGGYYKKTNDKEGEFPCKALAEAGFTAFLLDYRLPNGLDSIPFADAQSTIRYLRENAAAYDIRKDKIGILGFSAGGHLASTIITHFNEHFDNSNSAVNLRPDFAVLVYPVISMTDELTHYLTREKLLGSSPTEQEKKWFSAELQVTVQTPPVFLVAAMDDPVVDVNNTLCFLAALRQHRVPTDLFLYARGGHAFGINNRTAQVQWTEPCIEWINHLKTPNK</sequence>
<gene>
    <name evidence="4" type="ORF">J2W55_001190</name>
</gene>
<organism evidence="4 5">
    <name type="scientific">Mucilaginibacter pocheonensis</name>
    <dbReference type="NCBI Taxonomy" id="398050"/>
    <lineage>
        <taxon>Bacteria</taxon>
        <taxon>Pseudomonadati</taxon>
        <taxon>Bacteroidota</taxon>
        <taxon>Sphingobacteriia</taxon>
        <taxon>Sphingobacteriales</taxon>
        <taxon>Sphingobacteriaceae</taxon>
        <taxon>Mucilaginibacter</taxon>
    </lineage>
</organism>
<keyword evidence="1" id="KW-0378">Hydrolase</keyword>
<evidence type="ECO:0000313" key="5">
    <source>
        <dbReference type="Proteomes" id="UP001247620"/>
    </source>
</evidence>
<dbReference type="Pfam" id="PF20434">
    <property type="entry name" value="BD-FAE"/>
    <property type="match status" value="1"/>
</dbReference>
<dbReference type="Gene3D" id="3.40.50.1820">
    <property type="entry name" value="alpha/beta hydrolase"/>
    <property type="match status" value="1"/>
</dbReference>
<protein>
    <submittedName>
        <fullName evidence="4">Acetyl esterase/lipase</fullName>
    </submittedName>
</protein>
<dbReference type="PANTHER" id="PTHR48081">
    <property type="entry name" value="AB HYDROLASE SUPERFAMILY PROTEIN C4A8.06C"/>
    <property type="match status" value="1"/>
</dbReference>
<accession>A0ABU1T7I2</accession>
<dbReference type="SUPFAM" id="SSF53474">
    <property type="entry name" value="alpha/beta-Hydrolases"/>
    <property type="match status" value="1"/>
</dbReference>
<dbReference type="Proteomes" id="UP001247620">
    <property type="component" value="Unassembled WGS sequence"/>
</dbReference>
<dbReference type="RefSeq" id="WP_310093026.1">
    <property type="nucleotide sequence ID" value="NZ_JAVDUU010000001.1"/>
</dbReference>
<dbReference type="InterPro" id="IPR049492">
    <property type="entry name" value="BD-FAE-like_dom"/>
</dbReference>